<proteinExistence type="predicted"/>
<feature type="domain" description="Bro-N" evidence="1">
    <location>
        <begin position="1"/>
        <end position="101"/>
    </location>
</feature>
<name>A0ABY5SBN6_9BACL</name>
<protein>
    <submittedName>
        <fullName evidence="2">Phage antirepressor</fullName>
    </submittedName>
</protein>
<evidence type="ECO:0000313" key="3">
    <source>
        <dbReference type="Proteomes" id="UP001057877"/>
    </source>
</evidence>
<sequence length="252" mass="28371">MQLFQFEGNQLRTVDKDGEPWFVLKDACGVLDLAHRVVRQRLSDDVCSTYAIPDSLGRPQDTTIINEDGLYDVILESRKPEAKAFRKWITSEVIPSIRKHGAYMTPETIEKTLFDPDYIIKLATHLKAESARADAAQLQLDMQRPMVVFAESLQVSEDSILVGELAKLLKQNGIDIGGTRLFRILREEGYLMGRGEQYNLPTQRSMDLGIMEIKVGTRMGSDGTSKPTRTPKITGKGQIYFVNKFKNKEGTA</sequence>
<gene>
    <name evidence="2" type="ORF">L1F29_04850</name>
</gene>
<keyword evidence="3" id="KW-1185">Reference proteome</keyword>
<evidence type="ECO:0000259" key="1">
    <source>
        <dbReference type="PROSITE" id="PS51750"/>
    </source>
</evidence>
<accession>A0ABY5SBN6</accession>
<dbReference type="Proteomes" id="UP001057877">
    <property type="component" value="Chromosome"/>
</dbReference>
<dbReference type="SMART" id="SM01040">
    <property type="entry name" value="Bro-N"/>
    <property type="match status" value="1"/>
</dbReference>
<reference evidence="2" key="1">
    <citation type="submission" date="2022-01" db="EMBL/GenBank/DDBJ databases">
        <title>Paenibacillus spongiae sp. nov., isolated from marine sponge.</title>
        <authorList>
            <person name="Li Z."/>
            <person name="Zhang M."/>
        </authorList>
    </citation>
    <scope>NUCLEOTIDE SEQUENCE</scope>
    <source>
        <strain evidence="2">PHS-Z3</strain>
    </source>
</reference>
<dbReference type="Pfam" id="PF02498">
    <property type="entry name" value="Bro-N"/>
    <property type="match status" value="1"/>
</dbReference>
<dbReference type="InterPro" id="IPR003497">
    <property type="entry name" value="BRO_N_domain"/>
</dbReference>
<dbReference type="RefSeq" id="WP_258387237.1">
    <property type="nucleotide sequence ID" value="NZ_CP091430.1"/>
</dbReference>
<dbReference type="PANTHER" id="PTHR36180:SF2">
    <property type="entry name" value="BRO FAMILY PROTEIN"/>
    <property type="match status" value="1"/>
</dbReference>
<dbReference type="PROSITE" id="PS51750">
    <property type="entry name" value="BRO_N"/>
    <property type="match status" value="1"/>
</dbReference>
<dbReference type="Pfam" id="PF03374">
    <property type="entry name" value="ANT"/>
    <property type="match status" value="1"/>
</dbReference>
<dbReference type="PANTHER" id="PTHR36180">
    <property type="entry name" value="DNA-BINDING PROTEIN-RELATED-RELATED"/>
    <property type="match status" value="1"/>
</dbReference>
<dbReference type="InterPro" id="IPR005039">
    <property type="entry name" value="Ant_C"/>
</dbReference>
<organism evidence="2 3">
    <name type="scientific">Paenibacillus spongiae</name>
    <dbReference type="NCBI Taxonomy" id="2909671"/>
    <lineage>
        <taxon>Bacteria</taxon>
        <taxon>Bacillati</taxon>
        <taxon>Bacillota</taxon>
        <taxon>Bacilli</taxon>
        <taxon>Bacillales</taxon>
        <taxon>Paenibacillaceae</taxon>
        <taxon>Paenibacillus</taxon>
    </lineage>
</organism>
<dbReference type="EMBL" id="CP091430">
    <property type="protein sequence ID" value="UVI31174.1"/>
    <property type="molecule type" value="Genomic_DNA"/>
</dbReference>
<evidence type="ECO:0000313" key="2">
    <source>
        <dbReference type="EMBL" id="UVI31174.1"/>
    </source>
</evidence>